<keyword evidence="4" id="KW-0804">Transcription</keyword>
<dbReference type="InterPro" id="IPR036576">
    <property type="entry name" value="WRKY_dom_sf"/>
</dbReference>
<comment type="subcellular location">
    <subcellularLocation>
        <location evidence="1">Nucleus</location>
    </subcellularLocation>
</comment>
<proteinExistence type="predicted"/>
<sequence>MLLMDSARHAGCSPVCLDLSVGLPSPTPSPPLRRDTEMEADARPDRIRVAAAVPDEKARTLEAKLTQASEEIRRLTETIAHLKASQIARPDKKRERESPEPSNSCDGISNTNRKCSADHAESPLPLSDGASCKRIKVSRVCTRIDPADTTLAVKDGYQWRKYGQKVTRDNPSPRAYFRCAFAPSCPVKKKVNLHNILSPQSAEERGGQLGAGGHVRGRAQPREPDARAAELPTSCGMRTGSVPCSISINSSGPTITLDLTKNGAAGGGLRVLEAAEEPDLKKLCREIASPEFRTALVEQMASALTSDTDFTGELAAAILQQL</sequence>
<evidence type="ECO:0000259" key="7">
    <source>
        <dbReference type="PROSITE" id="PS50811"/>
    </source>
</evidence>
<evidence type="ECO:0000256" key="3">
    <source>
        <dbReference type="ARBA" id="ARBA00023125"/>
    </source>
</evidence>
<dbReference type="InterPro" id="IPR003657">
    <property type="entry name" value="WRKY_dom"/>
</dbReference>
<gene>
    <name evidence="8" type="primary">gb22626</name>
    <name evidence="8" type="ORF">PR202_gb22626</name>
</gene>
<dbReference type="SMART" id="SM00774">
    <property type="entry name" value="WRKY"/>
    <property type="match status" value="1"/>
</dbReference>
<organism evidence="8 9">
    <name type="scientific">Eleusine coracana subsp. coracana</name>
    <dbReference type="NCBI Taxonomy" id="191504"/>
    <lineage>
        <taxon>Eukaryota</taxon>
        <taxon>Viridiplantae</taxon>
        <taxon>Streptophyta</taxon>
        <taxon>Embryophyta</taxon>
        <taxon>Tracheophyta</taxon>
        <taxon>Spermatophyta</taxon>
        <taxon>Magnoliopsida</taxon>
        <taxon>Liliopsida</taxon>
        <taxon>Poales</taxon>
        <taxon>Poaceae</taxon>
        <taxon>PACMAD clade</taxon>
        <taxon>Chloridoideae</taxon>
        <taxon>Cynodonteae</taxon>
        <taxon>Eleusininae</taxon>
        <taxon>Eleusine</taxon>
    </lineage>
</organism>
<dbReference type="InterPro" id="IPR044810">
    <property type="entry name" value="WRKY_plant"/>
</dbReference>
<comment type="caution">
    <text evidence="8">The sequence shown here is derived from an EMBL/GenBank/DDBJ whole genome shotgun (WGS) entry which is preliminary data.</text>
</comment>
<evidence type="ECO:0000256" key="2">
    <source>
        <dbReference type="ARBA" id="ARBA00023015"/>
    </source>
</evidence>
<feature type="region of interest" description="Disordered" evidence="6">
    <location>
        <begin position="202"/>
        <end position="224"/>
    </location>
</feature>
<dbReference type="SUPFAM" id="SSF118290">
    <property type="entry name" value="WRKY DNA-binding domain"/>
    <property type="match status" value="1"/>
</dbReference>
<dbReference type="PANTHER" id="PTHR31429">
    <property type="entry name" value="WRKY TRANSCRIPTION FACTOR 36-RELATED"/>
    <property type="match status" value="1"/>
</dbReference>
<evidence type="ECO:0000256" key="4">
    <source>
        <dbReference type="ARBA" id="ARBA00023163"/>
    </source>
</evidence>
<reference evidence="8" key="1">
    <citation type="journal article" date="2018" name="DNA Res.">
        <title>Multiple hybrid de novo genome assembly of finger millet, an orphan allotetraploid crop.</title>
        <authorList>
            <person name="Hatakeyama M."/>
            <person name="Aluri S."/>
            <person name="Balachadran M.T."/>
            <person name="Sivarajan S.R."/>
            <person name="Patrignani A."/>
            <person name="Gruter S."/>
            <person name="Poveda L."/>
            <person name="Shimizu-Inatsugi R."/>
            <person name="Baeten J."/>
            <person name="Francoijs K.J."/>
            <person name="Nataraja K.N."/>
            <person name="Reddy Y.A.N."/>
            <person name="Phadnis S."/>
            <person name="Ravikumar R.L."/>
            <person name="Schlapbach R."/>
            <person name="Sreeman S.M."/>
            <person name="Shimizu K.K."/>
        </authorList>
    </citation>
    <scope>NUCLEOTIDE SEQUENCE</scope>
</reference>
<keyword evidence="2" id="KW-0805">Transcription regulation</keyword>
<feature type="region of interest" description="Disordered" evidence="6">
    <location>
        <begin position="83"/>
        <end position="129"/>
    </location>
</feature>
<dbReference type="GO" id="GO:0003700">
    <property type="term" value="F:DNA-binding transcription factor activity"/>
    <property type="evidence" value="ECO:0007669"/>
    <property type="project" value="InterPro"/>
</dbReference>
<feature type="domain" description="WRKY" evidence="7">
    <location>
        <begin position="155"/>
        <end position="191"/>
    </location>
</feature>
<keyword evidence="5" id="KW-0539">Nucleus</keyword>
<dbReference type="PANTHER" id="PTHR31429:SF3">
    <property type="entry name" value="WRKY TRANSCRIPTION FACTOR 40-RELATED"/>
    <property type="match status" value="1"/>
</dbReference>
<dbReference type="Proteomes" id="UP001054889">
    <property type="component" value="Unassembled WGS sequence"/>
</dbReference>
<feature type="region of interest" description="Disordered" evidence="6">
    <location>
        <begin position="22"/>
        <end position="44"/>
    </location>
</feature>
<keyword evidence="9" id="KW-1185">Reference proteome</keyword>
<dbReference type="AlphaFoldDB" id="A0AAV5FG82"/>
<evidence type="ECO:0000313" key="8">
    <source>
        <dbReference type="EMBL" id="GJN33995.1"/>
    </source>
</evidence>
<feature type="compositionally biased region" description="Basic and acidic residues" evidence="6">
    <location>
        <begin position="89"/>
        <end position="99"/>
    </location>
</feature>
<name>A0AAV5FG82_ELECO</name>
<keyword evidence="3" id="KW-0238">DNA-binding</keyword>
<dbReference type="GO" id="GO:0005634">
    <property type="term" value="C:nucleus"/>
    <property type="evidence" value="ECO:0007669"/>
    <property type="project" value="UniProtKB-SubCell"/>
</dbReference>
<evidence type="ECO:0000313" key="9">
    <source>
        <dbReference type="Proteomes" id="UP001054889"/>
    </source>
</evidence>
<evidence type="ECO:0000256" key="1">
    <source>
        <dbReference type="ARBA" id="ARBA00004123"/>
    </source>
</evidence>
<dbReference type="GO" id="GO:0043565">
    <property type="term" value="F:sequence-specific DNA binding"/>
    <property type="evidence" value="ECO:0007669"/>
    <property type="project" value="InterPro"/>
</dbReference>
<dbReference type="PROSITE" id="PS50811">
    <property type="entry name" value="WRKY"/>
    <property type="match status" value="1"/>
</dbReference>
<dbReference type="Pfam" id="PF03106">
    <property type="entry name" value="WRKY"/>
    <property type="match status" value="1"/>
</dbReference>
<protein>
    <recommendedName>
        <fullName evidence="7">WRKY domain-containing protein</fullName>
    </recommendedName>
</protein>
<accession>A0AAV5FG82</accession>
<dbReference type="Gene3D" id="2.20.25.80">
    <property type="entry name" value="WRKY domain"/>
    <property type="match status" value="1"/>
</dbReference>
<feature type="compositionally biased region" description="Basic and acidic residues" evidence="6">
    <location>
        <begin position="32"/>
        <end position="44"/>
    </location>
</feature>
<evidence type="ECO:0000256" key="6">
    <source>
        <dbReference type="SAM" id="MobiDB-lite"/>
    </source>
</evidence>
<feature type="compositionally biased region" description="Polar residues" evidence="6">
    <location>
        <begin position="100"/>
        <end position="114"/>
    </location>
</feature>
<reference evidence="8" key="2">
    <citation type="submission" date="2021-12" db="EMBL/GenBank/DDBJ databases">
        <title>Resequencing data analysis of finger millet.</title>
        <authorList>
            <person name="Hatakeyama M."/>
            <person name="Aluri S."/>
            <person name="Balachadran M.T."/>
            <person name="Sivarajan S.R."/>
            <person name="Poveda L."/>
            <person name="Shimizu-Inatsugi R."/>
            <person name="Schlapbach R."/>
            <person name="Sreeman S.M."/>
            <person name="Shimizu K.K."/>
        </authorList>
    </citation>
    <scope>NUCLEOTIDE SEQUENCE</scope>
</reference>
<evidence type="ECO:0000256" key="5">
    <source>
        <dbReference type="ARBA" id="ARBA00023242"/>
    </source>
</evidence>
<dbReference type="EMBL" id="BQKI01000085">
    <property type="protein sequence ID" value="GJN33995.1"/>
    <property type="molecule type" value="Genomic_DNA"/>
</dbReference>